<reference evidence="1" key="1">
    <citation type="journal article" date="2014" name="Int. J. Syst. Evol. Microbiol.">
        <title>Complete genome sequence of Corynebacterium casei LMG S-19264T (=DSM 44701T), isolated from a smear-ripened cheese.</title>
        <authorList>
            <consortium name="US DOE Joint Genome Institute (JGI-PGF)"/>
            <person name="Walter F."/>
            <person name="Albersmeier A."/>
            <person name="Kalinowski J."/>
            <person name="Ruckert C."/>
        </authorList>
    </citation>
    <scope>NUCLEOTIDE SEQUENCE</scope>
    <source>
        <strain evidence="1">CGMCC 1.12153</strain>
    </source>
</reference>
<proteinExistence type="predicted"/>
<dbReference type="Gene3D" id="1.10.287.880">
    <property type="entry name" value="Hypothetical protein YfhH domain"/>
    <property type="match status" value="1"/>
</dbReference>
<name>A0A917B5F8_HALAA</name>
<protein>
    <recommendedName>
        <fullName evidence="3">DUF1811 family protein</fullName>
    </recommendedName>
</protein>
<dbReference type="RefSeq" id="WP_188377620.1">
    <property type="nucleotide sequence ID" value="NZ_BMEL01000003.1"/>
</dbReference>
<accession>A0A917B5F8</accession>
<evidence type="ECO:0008006" key="3">
    <source>
        <dbReference type="Google" id="ProtNLM"/>
    </source>
</evidence>
<dbReference type="AlphaFoldDB" id="A0A917B5F8"/>
<reference evidence="1" key="2">
    <citation type="submission" date="2020-09" db="EMBL/GenBank/DDBJ databases">
        <authorList>
            <person name="Sun Q."/>
            <person name="Zhou Y."/>
        </authorList>
    </citation>
    <scope>NUCLEOTIDE SEQUENCE</scope>
    <source>
        <strain evidence="1">CGMCC 1.12153</strain>
    </source>
</reference>
<evidence type="ECO:0000313" key="1">
    <source>
        <dbReference type="EMBL" id="GGF23203.1"/>
    </source>
</evidence>
<dbReference type="InterPro" id="IPR036289">
    <property type="entry name" value="YfhH"/>
</dbReference>
<dbReference type="EMBL" id="BMEL01000003">
    <property type="protein sequence ID" value="GGF23203.1"/>
    <property type="molecule type" value="Genomic_DNA"/>
</dbReference>
<organism evidence="1 2">
    <name type="scientific">Halobacillus andaensis</name>
    <dbReference type="NCBI Taxonomy" id="1176239"/>
    <lineage>
        <taxon>Bacteria</taxon>
        <taxon>Bacillati</taxon>
        <taxon>Bacillota</taxon>
        <taxon>Bacilli</taxon>
        <taxon>Bacillales</taxon>
        <taxon>Bacillaceae</taxon>
        <taxon>Halobacillus</taxon>
    </lineage>
</organism>
<dbReference type="SUPFAM" id="SSF101697">
    <property type="entry name" value="Hypothetical protein YfhH"/>
    <property type="match status" value="1"/>
</dbReference>
<dbReference type="InterPro" id="IPR014938">
    <property type="entry name" value="YfhH-like"/>
</dbReference>
<dbReference type="Proteomes" id="UP000660110">
    <property type="component" value="Unassembled WGS sequence"/>
</dbReference>
<keyword evidence="2" id="KW-1185">Reference proteome</keyword>
<gene>
    <name evidence="1" type="primary">yfhH</name>
    <name evidence="1" type="ORF">GCM10010954_22490</name>
</gene>
<comment type="caution">
    <text evidence="1">The sequence shown here is derived from an EMBL/GenBank/DDBJ whole genome shotgun (WGS) entry which is preliminary data.</text>
</comment>
<dbReference type="Gene3D" id="2.30.30.340">
    <property type="entry name" value="Hypothetical protein YfhH like domains"/>
    <property type="match status" value="1"/>
</dbReference>
<evidence type="ECO:0000313" key="2">
    <source>
        <dbReference type="Proteomes" id="UP000660110"/>
    </source>
</evidence>
<dbReference type="Pfam" id="PF08838">
    <property type="entry name" value="DUF1811"/>
    <property type="match status" value="1"/>
</dbReference>
<sequence>MEKRYSEYSYEELRNEVAQLTEKARKAEQMGIVNEYAVYERKIIMAKAYMMDPSEFERNTSYQIEGDPAHTFHIDYMNGVFAWGHRINLTGSIASDKEEALPISMLGKKVRN</sequence>